<dbReference type="Pfam" id="PF02458">
    <property type="entry name" value="Transferase"/>
    <property type="match status" value="1"/>
</dbReference>
<dbReference type="InterPro" id="IPR023213">
    <property type="entry name" value="CAT-like_dom_sf"/>
</dbReference>
<dbReference type="EMBL" id="JAIFTL010000322">
    <property type="protein sequence ID" value="KAG9320149.1"/>
    <property type="molecule type" value="Genomic_DNA"/>
</dbReference>
<dbReference type="PANTHER" id="PTHR31642">
    <property type="entry name" value="TRICHOTHECENE 3-O-ACETYLTRANSFERASE"/>
    <property type="match status" value="1"/>
</dbReference>
<evidence type="ECO:0000313" key="3">
    <source>
        <dbReference type="Proteomes" id="UP000717515"/>
    </source>
</evidence>
<gene>
    <name evidence="2" type="ORF">KVV02_002866</name>
</gene>
<proteinExistence type="predicted"/>
<accession>A0A9P7ZXP5</accession>
<name>A0A9P7ZXP5_MORAP</name>
<organism evidence="2 3">
    <name type="scientific">Mortierella alpina</name>
    <name type="common">Oleaginous fungus</name>
    <name type="synonym">Mortierella renispora</name>
    <dbReference type="NCBI Taxonomy" id="64518"/>
    <lineage>
        <taxon>Eukaryota</taxon>
        <taxon>Fungi</taxon>
        <taxon>Fungi incertae sedis</taxon>
        <taxon>Mucoromycota</taxon>
        <taxon>Mortierellomycotina</taxon>
        <taxon>Mortierellomycetes</taxon>
        <taxon>Mortierellales</taxon>
        <taxon>Mortierellaceae</taxon>
        <taxon>Mortierella</taxon>
    </lineage>
</organism>
<evidence type="ECO:0000256" key="1">
    <source>
        <dbReference type="ARBA" id="ARBA00022679"/>
    </source>
</evidence>
<evidence type="ECO:0008006" key="4">
    <source>
        <dbReference type="Google" id="ProtNLM"/>
    </source>
</evidence>
<reference evidence="2" key="1">
    <citation type="submission" date="2021-07" db="EMBL/GenBank/DDBJ databases">
        <title>Draft genome of Mortierella alpina, strain LL118, isolated from an aspen leaf litter sample.</title>
        <authorList>
            <person name="Yang S."/>
            <person name="Vinatzer B.A."/>
        </authorList>
    </citation>
    <scope>NUCLEOTIDE SEQUENCE</scope>
    <source>
        <strain evidence="2">LL118</strain>
    </source>
</reference>
<keyword evidence="1" id="KW-0808">Transferase</keyword>
<dbReference type="Proteomes" id="UP000717515">
    <property type="component" value="Unassembled WGS sequence"/>
</dbReference>
<dbReference type="AlphaFoldDB" id="A0A9P7ZXP5"/>
<dbReference type="PANTHER" id="PTHR31642:SF310">
    <property type="entry name" value="FATTY ALCOHOL:CAFFEOYL-COA ACYLTRANSFERASE"/>
    <property type="match status" value="1"/>
</dbReference>
<evidence type="ECO:0000313" key="2">
    <source>
        <dbReference type="EMBL" id="KAG9320149.1"/>
    </source>
</evidence>
<protein>
    <recommendedName>
        <fullName evidence="4">Transferase</fullName>
    </recommendedName>
</protein>
<dbReference type="GO" id="GO:0016747">
    <property type="term" value="F:acyltransferase activity, transferring groups other than amino-acyl groups"/>
    <property type="evidence" value="ECO:0007669"/>
    <property type="project" value="TreeGrafter"/>
</dbReference>
<sequence>MSRTMTLDSCIILPTSKHGRPPPPAAVPLHDLDLISPPVQIHNHRFYRPATHLSGPALIDTLKASLAEALELCPPVAGTVRTNDRGEPCIAMDAANIQGTPFQVCISNAPYAGDSEELSPRTEVLLAPLSSSLAVKVTQFSCGTIAIGSSIHHQVADLRAFLDFLELWAQIARGESIDLATIPDDWSRNPGRFFPTVESTAQALPPPPPFTVLPAPATGPPAILMQPSVITRWNFTKSSMERLKADFSPAASQEHPSGLWISSGDALASLLCGAITRAREDGSVPRVEGRSSAESPYESIAMAADGRVRAPQGNMADGRYYGNFNPLCSASVSRSDLLSLSCDAASRVALAVRGALNLQLSPEAIARKISFFEDPQNTKPSGRIVWTADIILTNWCRFDLRGPKLDFGWGKPFRSTSGGVTVYPPGYCILTEDKDSEIVSVMMTVEQVGANKLKTDSLLNRYAVQDLTSQ</sequence>
<dbReference type="InterPro" id="IPR050317">
    <property type="entry name" value="Plant_Fungal_Acyltransferase"/>
</dbReference>
<dbReference type="Gene3D" id="3.30.559.10">
    <property type="entry name" value="Chloramphenicol acetyltransferase-like domain"/>
    <property type="match status" value="2"/>
</dbReference>
<comment type="caution">
    <text evidence="2">The sequence shown here is derived from an EMBL/GenBank/DDBJ whole genome shotgun (WGS) entry which is preliminary data.</text>
</comment>